<dbReference type="PANTHER" id="PTHR45138:SF9">
    <property type="entry name" value="DIGUANYLATE CYCLASE DGCM-RELATED"/>
    <property type="match status" value="1"/>
</dbReference>
<evidence type="ECO:0000256" key="1">
    <source>
        <dbReference type="ARBA" id="ARBA00012528"/>
    </source>
</evidence>
<dbReference type="Pfam" id="PF00990">
    <property type="entry name" value="GGDEF"/>
    <property type="match status" value="1"/>
</dbReference>
<sequence>MSGRILIVDDVATHRIVLKVKLAGACYEILQAGTGAEALRLARAGQADLILLESALPDLDGHAVLRTLRADPATRDLPVVMLSAADDGAARLAALRAGADDFLTRPLEDAVLMARIRSLMRRRAAARDLRAREAECRDLGFAEPPAELDLPGTIALIAPRPDAALRWRAALAGRAGPARILPMTREEALALESGPVPDLFLIAADLPGRGQGLQLMSELRSRSSTRGAAVCIVLPPAGGPEAAAMALDLGADDLLAEDFDPAEAGLRARALIRRKRAEDRQRAAVSRGLRLALIDPLTGLYNRRHALPELARITARAQAAGRHCAVMVIDIDRFKAVNDRHGHAAGDAVLAEVARRLAVRTRPGDLLARMGGEEFLFALPETTAEKAHRVAERLCRAIAAEPVALPDGAGALAVTVSIGLALSGGEEPPAALLVRADRALLAAKAEGRNQVTFSPAAA</sequence>
<gene>
    <name evidence="6" type="ORF">RGD00_05370</name>
</gene>
<feature type="domain" description="GGDEF" evidence="5">
    <location>
        <begin position="322"/>
        <end position="456"/>
    </location>
</feature>
<dbReference type="NCBIfam" id="TIGR00254">
    <property type="entry name" value="GGDEF"/>
    <property type="match status" value="1"/>
</dbReference>
<accession>A0ABU1F564</accession>
<evidence type="ECO:0000256" key="3">
    <source>
        <dbReference type="PROSITE-ProRule" id="PRU00169"/>
    </source>
</evidence>
<dbReference type="Gene3D" id="3.40.50.2300">
    <property type="match status" value="1"/>
</dbReference>
<evidence type="ECO:0000313" key="7">
    <source>
        <dbReference type="Proteomes" id="UP001247754"/>
    </source>
</evidence>
<dbReference type="PANTHER" id="PTHR45138">
    <property type="entry name" value="REGULATORY COMPONENTS OF SENSORY TRANSDUCTION SYSTEM"/>
    <property type="match status" value="1"/>
</dbReference>
<proteinExistence type="predicted"/>
<evidence type="ECO:0000256" key="2">
    <source>
        <dbReference type="ARBA" id="ARBA00034247"/>
    </source>
</evidence>
<dbReference type="InterPro" id="IPR050469">
    <property type="entry name" value="Diguanylate_Cyclase"/>
</dbReference>
<keyword evidence="7" id="KW-1185">Reference proteome</keyword>
<reference evidence="6 7" key="1">
    <citation type="submission" date="2023-09" db="EMBL/GenBank/DDBJ databases">
        <title>Xinfangfangia sedmenti sp. nov., isolated the sedment.</title>
        <authorList>
            <person name="Xu L."/>
        </authorList>
    </citation>
    <scope>NUCLEOTIDE SEQUENCE [LARGE SCALE GENOMIC DNA]</scope>
    <source>
        <strain evidence="6 7">LG-4</strain>
    </source>
</reference>
<dbReference type="EC" id="2.7.7.65" evidence="1"/>
<dbReference type="Gene3D" id="3.30.70.270">
    <property type="match status" value="1"/>
</dbReference>
<dbReference type="InterPro" id="IPR001789">
    <property type="entry name" value="Sig_transdc_resp-reg_receiver"/>
</dbReference>
<dbReference type="PROSITE" id="PS50110">
    <property type="entry name" value="RESPONSE_REGULATORY"/>
    <property type="match status" value="2"/>
</dbReference>
<dbReference type="RefSeq" id="WP_310456266.1">
    <property type="nucleotide sequence ID" value="NZ_JAVKPH010000004.1"/>
</dbReference>
<dbReference type="GO" id="GO:0052621">
    <property type="term" value="F:diguanylate cyclase activity"/>
    <property type="evidence" value="ECO:0007669"/>
    <property type="project" value="UniProtKB-EC"/>
</dbReference>
<evidence type="ECO:0000259" key="4">
    <source>
        <dbReference type="PROSITE" id="PS50110"/>
    </source>
</evidence>
<evidence type="ECO:0000259" key="5">
    <source>
        <dbReference type="PROSITE" id="PS50887"/>
    </source>
</evidence>
<dbReference type="SUPFAM" id="SSF52172">
    <property type="entry name" value="CheY-like"/>
    <property type="match status" value="2"/>
</dbReference>
<feature type="domain" description="Response regulatory" evidence="4">
    <location>
        <begin position="4"/>
        <end position="120"/>
    </location>
</feature>
<dbReference type="SUPFAM" id="SSF55073">
    <property type="entry name" value="Nucleotide cyclase"/>
    <property type="match status" value="1"/>
</dbReference>
<dbReference type="Proteomes" id="UP001247754">
    <property type="component" value="Unassembled WGS sequence"/>
</dbReference>
<dbReference type="InterPro" id="IPR043128">
    <property type="entry name" value="Rev_trsase/Diguanyl_cyclase"/>
</dbReference>
<evidence type="ECO:0000313" key="6">
    <source>
        <dbReference type="EMBL" id="MDR5652021.1"/>
    </source>
</evidence>
<dbReference type="PROSITE" id="PS50887">
    <property type="entry name" value="GGDEF"/>
    <property type="match status" value="1"/>
</dbReference>
<keyword evidence="6" id="KW-0548">Nucleotidyltransferase</keyword>
<dbReference type="EMBL" id="JAVKPH010000004">
    <property type="protein sequence ID" value="MDR5652021.1"/>
    <property type="molecule type" value="Genomic_DNA"/>
</dbReference>
<keyword evidence="6" id="KW-0808">Transferase</keyword>
<dbReference type="InterPro" id="IPR029787">
    <property type="entry name" value="Nucleotide_cyclase"/>
</dbReference>
<dbReference type="Pfam" id="PF00072">
    <property type="entry name" value="Response_reg"/>
    <property type="match status" value="1"/>
</dbReference>
<organism evidence="6 7">
    <name type="scientific">Ruixingdingia sedimenti</name>
    <dbReference type="NCBI Taxonomy" id="3073604"/>
    <lineage>
        <taxon>Bacteria</taxon>
        <taxon>Pseudomonadati</taxon>
        <taxon>Pseudomonadota</taxon>
        <taxon>Alphaproteobacteria</taxon>
        <taxon>Rhodobacterales</taxon>
        <taxon>Paracoccaceae</taxon>
        <taxon>Ruixingdingia</taxon>
    </lineage>
</organism>
<dbReference type="SMART" id="SM00267">
    <property type="entry name" value="GGDEF"/>
    <property type="match status" value="1"/>
</dbReference>
<dbReference type="CDD" id="cd01949">
    <property type="entry name" value="GGDEF"/>
    <property type="match status" value="1"/>
</dbReference>
<comment type="caution">
    <text evidence="3">Lacks conserved residue(s) required for the propagation of feature annotation.</text>
</comment>
<dbReference type="InterPro" id="IPR000160">
    <property type="entry name" value="GGDEF_dom"/>
</dbReference>
<feature type="domain" description="Response regulatory" evidence="4">
    <location>
        <begin position="153"/>
        <end position="272"/>
    </location>
</feature>
<comment type="caution">
    <text evidence="6">The sequence shown here is derived from an EMBL/GenBank/DDBJ whole genome shotgun (WGS) entry which is preliminary data.</text>
</comment>
<protein>
    <recommendedName>
        <fullName evidence="1">diguanylate cyclase</fullName>
        <ecNumber evidence="1">2.7.7.65</ecNumber>
    </recommendedName>
</protein>
<dbReference type="SMART" id="SM00448">
    <property type="entry name" value="REC"/>
    <property type="match status" value="2"/>
</dbReference>
<comment type="catalytic activity">
    <reaction evidence="2">
        <text>2 GTP = 3',3'-c-di-GMP + 2 diphosphate</text>
        <dbReference type="Rhea" id="RHEA:24898"/>
        <dbReference type="ChEBI" id="CHEBI:33019"/>
        <dbReference type="ChEBI" id="CHEBI:37565"/>
        <dbReference type="ChEBI" id="CHEBI:58805"/>
        <dbReference type="EC" id="2.7.7.65"/>
    </reaction>
</comment>
<dbReference type="InterPro" id="IPR011006">
    <property type="entry name" value="CheY-like_superfamily"/>
</dbReference>
<name>A0ABU1F564_9RHOB</name>